<dbReference type="EMBL" id="AVCH01000053">
    <property type="protein sequence ID" value="KFN51651.1"/>
    <property type="molecule type" value="Genomic_DNA"/>
</dbReference>
<feature type="transmembrane region" description="Helical" evidence="1">
    <location>
        <begin position="270"/>
        <end position="291"/>
    </location>
</feature>
<dbReference type="AlphaFoldDB" id="A0A091BIQ7"/>
<feature type="transmembrane region" description="Helical" evidence="1">
    <location>
        <begin position="59"/>
        <end position="83"/>
    </location>
</feature>
<feature type="transmembrane region" description="Helical" evidence="1">
    <location>
        <begin position="345"/>
        <end position="361"/>
    </location>
</feature>
<organism evidence="2 3">
    <name type="scientific">Arenimonas malthae CC-JY-1</name>
    <dbReference type="NCBI Taxonomy" id="1384054"/>
    <lineage>
        <taxon>Bacteria</taxon>
        <taxon>Pseudomonadati</taxon>
        <taxon>Pseudomonadota</taxon>
        <taxon>Gammaproteobacteria</taxon>
        <taxon>Lysobacterales</taxon>
        <taxon>Lysobacteraceae</taxon>
        <taxon>Arenimonas</taxon>
    </lineage>
</organism>
<feature type="transmembrane region" description="Helical" evidence="1">
    <location>
        <begin position="466"/>
        <end position="486"/>
    </location>
</feature>
<feature type="transmembrane region" description="Helical" evidence="1">
    <location>
        <begin position="155"/>
        <end position="175"/>
    </location>
</feature>
<feature type="transmembrane region" description="Helical" evidence="1">
    <location>
        <begin position="407"/>
        <end position="431"/>
    </location>
</feature>
<dbReference type="Proteomes" id="UP000029392">
    <property type="component" value="Unassembled WGS sequence"/>
</dbReference>
<protein>
    <submittedName>
        <fullName evidence="2">Uncharacterized protein</fullName>
    </submittedName>
</protein>
<evidence type="ECO:0000256" key="1">
    <source>
        <dbReference type="SAM" id="Phobius"/>
    </source>
</evidence>
<dbReference type="eggNOG" id="COG0842">
    <property type="taxonomic scope" value="Bacteria"/>
</dbReference>
<feature type="transmembrane region" description="Helical" evidence="1">
    <location>
        <begin position="437"/>
        <end position="459"/>
    </location>
</feature>
<evidence type="ECO:0000313" key="3">
    <source>
        <dbReference type="Proteomes" id="UP000029392"/>
    </source>
</evidence>
<keyword evidence="3" id="KW-1185">Reference proteome</keyword>
<dbReference type="PATRIC" id="fig|1384054.3.peg.682"/>
<keyword evidence="1" id="KW-0472">Membrane</keyword>
<dbReference type="RefSeq" id="WP_043800883.1">
    <property type="nucleotide sequence ID" value="NZ_AVCH01000053.1"/>
</dbReference>
<feature type="transmembrane region" description="Helical" evidence="1">
    <location>
        <begin position="114"/>
        <end position="135"/>
    </location>
</feature>
<sequence>MDALRRFAAIVGADFRERSRGTRFWVVLAGVAIATWGFFPPMEAGYVTVAIGNSRGAYSSAWIGMVLGLMYASMLSLFGFYIVRGTLARDFETRVWQLLVATPMTRPAYLLAKWTSHMVVFGAIIAVGLCVGLAAQWHLGESAALSPWQMALPSLVFAMPALGLAAFFAILFDLLPWLRRSGGNVLFFFLWIFVFIGASENLDPEKSAWAASTWVSEPSGLSMAMRDIRAYAATALPGLDVRGFSIGMSVMEDGIGTFDWNAWSPRPADLFGRALWLLAAMAAVVAMSPLLDWAAARSEARTGAAEDRAGLRLRWLDALLRPLEALAAGRLVAAEAKLVLRQRRLTWWLALAVLWGVQAFAPAKGQAVAVILAWLLCVDVFARGALRERDTGTTAMVFSAAGAGRRVLLARLAMALGLAWAVALPALLRALASDAGLAGAALLVVGASVAVSGLAMAAACRNPRPFELALVFLAYIGVQGDPILNATLDPALSLARHAWLLPSAVLVLAVAWTLSLRRR</sequence>
<reference evidence="2 3" key="1">
    <citation type="submission" date="2013-09" db="EMBL/GenBank/DDBJ databases">
        <title>Genome sequencing of Arenimonas malthae.</title>
        <authorList>
            <person name="Chen F."/>
            <person name="Wang G."/>
        </authorList>
    </citation>
    <scope>NUCLEOTIDE SEQUENCE [LARGE SCALE GENOMIC DNA]</scope>
    <source>
        <strain evidence="2 3">CC-JY-1</strain>
    </source>
</reference>
<feature type="transmembrane region" description="Helical" evidence="1">
    <location>
        <begin position="21"/>
        <end position="39"/>
    </location>
</feature>
<gene>
    <name evidence="2" type="ORF">N790_04305</name>
</gene>
<keyword evidence="1" id="KW-0812">Transmembrane</keyword>
<keyword evidence="1" id="KW-1133">Transmembrane helix</keyword>
<accession>A0A091BIQ7</accession>
<dbReference type="OrthoDB" id="6017159at2"/>
<feature type="transmembrane region" description="Helical" evidence="1">
    <location>
        <begin position="182"/>
        <end position="199"/>
    </location>
</feature>
<feature type="transmembrane region" description="Helical" evidence="1">
    <location>
        <begin position="367"/>
        <end position="386"/>
    </location>
</feature>
<feature type="transmembrane region" description="Helical" evidence="1">
    <location>
        <begin position="498"/>
        <end position="516"/>
    </location>
</feature>
<comment type="caution">
    <text evidence="2">The sequence shown here is derived from an EMBL/GenBank/DDBJ whole genome shotgun (WGS) entry which is preliminary data.</text>
</comment>
<evidence type="ECO:0000313" key="2">
    <source>
        <dbReference type="EMBL" id="KFN51651.1"/>
    </source>
</evidence>
<name>A0A091BIQ7_9GAMM</name>
<proteinExistence type="predicted"/>
<dbReference type="STRING" id="1384054.N790_04305"/>